<keyword evidence="3" id="KW-1185">Reference proteome</keyword>
<sequence length="107" mass="12350">MSGYSKDYLSPVWLMLLFGIIVYSVGGSRTFPSLSRDLQKRPEVASYPPVQDLLLSIIKRWDFQTDGCHCNGYSFECNRDLFCQRRNKSRHWSCQKTCCGLKCVAKN</sequence>
<keyword evidence="1" id="KW-0812">Transmembrane</keyword>
<comment type="caution">
    <text evidence="2">The sequence shown here is derived from an EMBL/GenBank/DDBJ whole genome shotgun (WGS) entry which is preliminary data.</text>
</comment>
<protein>
    <submittedName>
        <fullName evidence="2">Uncharacterized protein</fullName>
    </submittedName>
</protein>
<dbReference type="Proteomes" id="UP001497497">
    <property type="component" value="Unassembled WGS sequence"/>
</dbReference>
<dbReference type="AlphaFoldDB" id="A0AAV2I7J6"/>
<keyword evidence="1" id="KW-1133">Transmembrane helix</keyword>
<keyword evidence="1" id="KW-0472">Membrane</keyword>
<evidence type="ECO:0000313" key="3">
    <source>
        <dbReference type="Proteomes" id="UP001497497"/>
    </source>
</evidence>
<evidence type="ECO:0000313" key="2">
    <source>
        <dbReference type="EMBL" id="CAL1541368.1"/>
    </source>
</evidence>
<organism evidence="2 3">
    <name type="scientific">Lymnaea stagnalis</name>
    <name type="common">Great pond snail</name>
    <name type="synonym">Helix stagnalis</name>
    <dbReference type="NCBI Taxonomy" id="6523"/>
    <lineage>
        <taxon>Eukaryota</taxon>
        <taxon>Metazoa</taxon>
        <taxon>Spiralia</taxon>
        <taxon>Lophotrochozoa</taxon>
        <taxon>Mollusca</taxon>
        <taxon>Gastropoda</taxon>
        <taxon>Heterobranchia</taxon>
        <taxon>Euthyneura</taxon>
        <taxon>Panpulmonata</taxon>
        <taxon>Hygrophila</taxon>
        <taxon>Lymnaeoidea</taxon>
        <taxon>Lymnaeidae</taxon>
        <taxon>Lymnaea</taxon>
    </lineage>
</organism>
<feature type="transmembrane region" description="Helical" evidence="1">
    <location>
        <begin position="12"/>
        <end position="31"/>
    </location>
</feature>
<proteinExistence type="predicted"/>
<name>A0AAV2I7J6_LYMST</name>
<gene>
    <name evidence="2" type="ORF">GSLYS_00014974001</name>
</gene>
<evidence type="ECO:0000256" key="1">
    <source>
        <dbReference type="SAM" id="Phobius"/>
    </source>
</evidence>
<dbReference type="EMBL" id="CAXITT010000428">
    <property type="protein sequence ID" value="CAL1541368.1"/>
    <property type="molecule type" value="Genomic_DNA"/>
</dbReference>
<accession>A0AAV2I7J6</accession>
<reference evidence="2 3" key="1">
    <citation type="submission" date="2024-04" db="EMBL/GenBank/DDBJ databases">
        <authorList>
            <consortium name="Genoscope - CEA"/>
            <person name="William W."/>
        </authorList>
    </citation>
    <scope>NUCLEOTIDE SEQUENCE [LARGE SCALE GENOMIC DNA]</scope>
</reference>